<dbReference type="InterPro" id="IPR043136">
    <property type="entry name" value="B30.2/SPRY_sf"/>
</dbReference>
<dbReference type="RefSeq" id="XP_032836258.1">
    <property type="nucleotide sequence ID" value="XM_032980367.1"/>
</dbReference>
<dbReference type="Pfam" id="PF13765">
    <property type="entry name" value="PRY"/>
    <property type="match status" value="1"/>
</dbReference>
<dbReference type="Proteomes" id="UP001318040">
    <property type="component" value="Chromosome 66"/>
</dbReference>
<evidence type="ECO:0000313" key="3">
    <source>
        <dbReference type="Proteomes" id="UP001318040"/>
    </source>
</evidence>
<evidence type="ECO:0000256" key="1">
    <source>
        <dbReference type="SAM" id="MobiDB-lite"/>
    </source>
</evidence>
<dbReference type="InterPro" id="IPR003877">
    <property type="entry name" value="SPRY_dom"/>
</dbReference>
<organism evidence="3 4">
    <name type="scientific">Petromyzon marinus</name>
    <name type="common">Sea lamprey</name>
    <dbReference type="NCBI Taxonomy" id="7757"/>
    <lineage>
        <taxon>Eukaryota</taxon>
        <taxon>Metazoa</taxon>
        <taxon>Chordata</taxon>
        <taxon>Craniata</taxon>
        <taxon>Vertebrata</taxon>
        <taxon>Cyclostomata</taxon>
        <taxon>Hyperoartia</taxon>
        <taxon>Petromyzontiformes</taxon>
        <taxon>Petromyzontidae</taxon>
        <taxon>Petromyzon</taxon>
    </lineage>
</organism>
<feature type="region of interest" description="Disordered" evidence="1">
    <location>
        <begin position="62"/>
        <end position="99"/>
    </location>
</feature>
<feature type="domain" description="B30.2/SPRY" evidence="2">
    <location>
        <begin position="248"/>
        <end position="440"/>
    </location>
</feature>
<dbReference type="SMART" id="SM00589">
    <property type="entry name" value="PRY"/>
    <property type="match status" value="1"/>
</dbReference>
<evidence type="ECO:0000313" key="4">
    <source>
        <dbReference type="RefSeq" id="XP_032836258.1"/>
    </source>
</evidence>
<evidence type="ECO:0000259" key="2">
    <source>
        <dbReference type="PROSITE" id="PS50188"/>
    </source>
</evidence>
<dbReference type="SUPFAM" id="SSF49899">
    <property type="entry name" value="Concanavalin A-like lectins/glucanases"/>
    <property type="match status" value="1"/>
</dbReference>
<dbReference type="PANTHER" id="PTHR24103">
    <property type="entry name" value="E3 UBIQUITIN-PROTEIN LIGASE TRIM"/>
    <property type="match status" value="1"/>
</dbReference>
<dbReference type="PRINTS" id="PR01407">
    <property type="entry name" value="BUTYPHLNCDUF"/>
</dbReference>
<dbReference type="InterPro" id="IPR001870">
    <property type="entry name" value="B30.2/SPRY"/>
</dbReference>
<dbReference type="Pfam" id="PF00622">
    <property type="entry name" value="SPRY"/>
    <property type="match status" value="1"/>
</dbReference>
<reference evidence="4" key="1">
    <citation type="submission" date="2025-08" db="UniProtKB">
        <authorList>
            <consortium name="RefSeq"/>
        </authorList>
    </citation>
    <scope>IDENTIFICATION</scope>
    <source>
        <tissue evidence="4">Sperm</tissue>
    </source>
</reference>
<protein>
    <submittedName>
        <fullName evidence="4">Probable E3 ubiquitin-protein ligase TRIML2</fullName>
    </submittedName>
</protein>
<dbReference type="InterPro" id="IPR050143">
    <property type="entry name" value="TRIM/RBCC"/>
</dbReference>
<dbReference type="AlphaFoldDB" id="A0AAJ7XK50"/>
<dbReference type="KEGG" id="pmrn:116957915"/>
<sequence>MSWQHESDVAVSAESRCAHSFFCSVCIETYDEVEECARFLCARHAEAHGRTAGCSGHTVVPAGHAAGRSGHTEGRSAPLGRRRNGGAGGGRLGPDEDDDDEEAVAAEILRVQSQKFVMELEIAEIVQLGNSVEQCLQAAQLRIAANFALHRELLLAAELRAASRARAEAARAARALGGAAAARRLHVARLEGRLARLHHARRSRGPLSLLRHLEDASLWESTCSPWMSLDASRLLLWSRLDPGAICSSAGIGFEHLHSLLVSTYGRSPTLNPNSAHRSLLLSADLRSASLALDPPRRPAHRDRFDVLPQALAARGFSSGRHYWEADVGGARGWRLGAAYGSLARKGGGGGGGGGDGRLGRGGDSWCLESWAGALAAWHGDVEVAVRDAGGGDGGDGGGDGGGSARIGVYLDYERGLLAFYSRLYPAIGLWIGSLALCELP</sequence>
<dbReference type="InterPro" id="IPR013320">
    <property type="entry name" value="ConA-like_dom_sf"/>
</dbReference>
<dbReference type="PROSITE" id="PS50188">
    <property type="entry name" value="B302_SPRY"/>
    <property type="match status" value="1"/>
</dbReference>
<name>A0AAJ7XK50_PETMA</name>
<dbReference type="Gene3D" id="2.60.120.920">
    <property type="match status" value="1"/>
</dbReference>
<dbReference type="InterPro" id="IPR006574">
    <property type="entry name" value="PRY"/>
</dbReference>
<dbReference type="InterPro" id="IPR003879">
    <property type="entry name" value="Butyrophylin_SPRY"/>
</dbReference>
<proteinExistence type="predicted"/>
<keyword evidence="3" id="KW-1185">Reference proteome</keyword>
<accession>A0AAJ7XK50</accession>
<gene>
    <name evidence="4" type="primary">LOC116957915</name>
</gene>